<protein>
    <recommendedName>
        <fullName evidence="3">Mor transcription activator domain-containing protein</fullName>
    </recommendedName>
</protein>
<evidence type="ECO:0000313" key="2">
    <source>
        <dbReference type="Proteomes" id="UP000275368"/>
    </source>
</evidence>
<reference evidence="1 2" key="1">
    <citation type="submission" date="2018-11" db="EMBL/GenBank/DDBJ databases">
        <title>Complete genome sequence of Paenibacillus baekrokdamisoli strain KCTC 33723.</title>
        <authorList>
            <person name="Kang S.W."/>
            <person name="Lee K.C."/>
            <person name="Kim K.K."/>
            <person name="Kim J.S."/>
            <person name="Kim D.S."/>
            <person name="Ko S.H."/>
            <person name="Yang S.H."/>
            <person name="Lee J.S."/>
        </authorList>
    </citation>
    <scope>NUCLEOTIDE SEQUENCE [LARGE SCALE GENOMIC DNA]</scope>
    <source>
        <strain evidence="1 2">KCTC 33723</strain>
    </source>
</reference>
<dbReference type="InterPro" id="IPR052411">
    <property type="entry name" value="c-mor_Regulatory_Protein"/>
</dbReference>
<dbReference type="KEGG" id="pbk:Back11_32850"/>
<dbReference type="EMBL" id="AP019308">
    <property type="protein sequence ID" value="BBH21940.1"/>
    <property type="molecule type" value="Genomic_DNA"/>
</dbReference>
<name>A0A3G9ISU8_9BACL</name>
<dbReference type="AlphaFoldDB" id="A0A3G9ISU8"/>
<sequence length="106" mass="12903">MILKWKKIVQLTYIKRYDMKKYINAKDILPEHLIKEIQKHVRGAHIYIPQTERQNWGVSTGIREELNERNEEIVLKYKSGLTISQLVNFYNLSEDRIRRIIYDREK</sequence>
<dbReference type="Proteomes" id="UP000275368">
    <property type="component" value="Chromosome"/>
</dbReference>
<organism evidence="1 2">
    <name type="scientific">Paenibacillus baekrokdamisoli</name>
    <dbReference type="NCBI Taxonomy" id="1712516"/>
    <lineage>
        <taxon>Bacteria</taxon>
        <taxon>Bacillati</taxon>
        <taxon>Bacillota</taxon>
        <taxon>Bacilli</taxon>
        <taxon>Bacillales</taxon>
        <taxon>Paenibacillaceae</taxon>
        <taxon>Paenibacillus</taxon>
    </lineage>
</organism>
<proteinExistence type="predicted"/>
<dbReference type="InterPro" id="IPR009057">
    <property type="entry name" value="Homeodomain-like_sf"/>
</dbReference>
<dbReference type="PANTHER" id="PTHR37812:SF1">
    <property type="entry name" value="MU-LIKE PROPHAGE FLUMU PROTEIN C"/>
    <property type="match status" value="1"/>
</dbReference>
<dbReference type="PANTHER" id="PTHR37812">
    <property type="entry name" value="MU-LIKE PROPHAGE FLUMU PROTEIN C"/>
    <property type="match status" value="1"/>
</dbReference>
<evidence type="ECO:0008006" key="3">
    <source>
        <dbReference type="Google" id="ProtNLM"/>
    </source>
</evidence>
<dbReference type="InterPro" id="IPR049739">
    <property type="entry name" value="YraL-like"/>
</dbReference>
<keyword evidence="2" id="KW-1185">Reference proteome</keyword>
<dbReference type="NCBIfam" id="NF040785">
    <property type="entry name" value="CD3324_fam"/>
    <property type="match status" value="1"/>
</dbReference>
<accession>A0A3G9ISU8</accession>
<evidence type="ECO:0000313" key="1">
    <source>
        <dbReference type="EMBL" id="BBH21940.1"/>
    </source>
</evidence>
<gene>
    <name evidence="1" type="ORF">Back11_32850</name>
</gene>
<dbReference type="SUPFAM" id="SSF46689">
    <property type="entry name" value="Homeodomain-like"/>
    <property type="match status" value="1"/>
</dbReference>